<organism evidence="3">
    <name type="scientific">Ganoderma boninense</name>
    <dbReference type="NCBI Taxonomy" id="34458"/>
    <lineage>
        <taxon>Eukaryota</taxon>
        <taxon>Fungi</taxon>
        <taxon>Dikarya</taxon>
        <taxon>Basidiomycota</taxon>
        <taxon>Agaricomycotina</taxon>
        <taxon>Agaricomycetes</taxon>
        <taxon>Polyporales</taxon>
        <taxon>Polyporaceae</taxon>
        <taxon>Ganoderma</taxon>
    </lineage>
</organism>
<dbReference type="AlphaFoldDB" id="A0A5K1JWC9"/>
<accession>A0A5K1JWC9</accession>
<reference evidence="3" key="1">
    <citation type="submission" date="2019-10" db="EMBL/GenBank/DDBJ databases">
        <authorList>
            <person name="Nor Muhammad N."/>
        </authorList>
    </citation>
    <scope>NUCLEOTIDE SEQUENCE</scope>
</reference>
<evidence type="ECO:0000313" key="3">
    <source>
        <dbReference type="EMBL" id="VWO96660.1"/>
    </source>
</evidence>
<feature type="region of interest" description="Disordered" evidence="2">
    <location>
        <begin position="1"/>
        <end position="69"/>
    </location>
</feature>
<keyword evidence="1" id="KW-0175">Coiled coil</keyword>
<evidence type="ECO:0000256" key="1">
    <source>
        <dbReference type="SAM" id="Coils"/>
    </source>
</evidence>
<sequence length="237" mass="25349">MPLKRTLSQRSPSASPLRKLPRLTTVDVPASPHGGSGTPAPVSPSDTEHIPSPPTSTVPLGLPSPSSYNSISRTTSLGHMDSAQLAARLEDLTEHYDRAVDEVEAEIVELKRQISIASRLVESTPSFEYLPPRSPSPPLSFGSSQGAHVELVGRLEELTDRYDHTVEKAGAEVCRLQRQVNAARHRLSAAGSDDIPAGHLVYHAVSAVRGSAADDVEGEQVDGRLWSSGCVKQAKNL</sequence>
<proteinExistence type="predicted"/>
<evidence type="ECO:0000256" key="2">
    <source>
        <dbReference type="SAM" id="MobiDB-lite"/>
    </source>
</evidence>
<feature type="coiled-coil region" evidence="1">
    <location>
        <begin position="82"/>
        <end position="120"/>
    </location>
</feature>
<gene>
    <name evidence="3" type="primary">Q8H6Z6</name>
</gene>
<name>A0A5K1JWC9_9APHY</name>
<protein>
    <submittedName>
        <fullName evidence="3">Crinkler effector protein 1</fullName>
    </submittedName>
</protein>
<dbReference type="EMBL" id="LR725815">
    <property type="protein sequence ID" value="VWO96660.1"/>
    <property type="molecule type" value="Genomic_DNA"/>
</dbReference>
<feature type="compositionally biased region" description="Polar residues" evidence="2">
    <location>
        <begin position="1"/>
        <end position="14"/>
    </location>
</feature>